<protein>
    <recommendedName>
        <fullName evidence="4">Major facilitator superfamily (MFS) profile domain-containing protein</fullName>
    </recommendedName>
</protein>
<feature type="transmembrane region" description="Helical" evidence="2">
    <location>
        <begin position="144"/>
        <end position="161"/>
    </location>
</feature>
<dbReference type="Pfam" id="PF07690">
    <property type="entry name" value="MFS_1"/>
    <property type="match status" value="1"/>
</dbReference>
<dbReference type="InterPro" id="IPR011701">
    <property type="entry name" value="MFS"/>
</dbReference>
<evidence type="ECO:0008006" key="4">
    <source>
        <dbReference type="Google" id="ProtNLM"/>
    </source>
</evidence>
<dbReference type="GO" id="GO:0022857">
    <property type="term" value="F:transmembrane transporter activity"/>
    <property type="evidence" value="ECO:0007669"/>
    <property type="project" value="InterPro"/>
</dbReference>
<dbReference type="Gene3D" id="1.20.1250.20">
    <property type="entry name" value="MFS general substrate transporter like domains"/>
    <property type="match status" value="2"/>
</dbReference>
<sequence length="605" mass="65842">MSCVADGCNLVVMANRSHMGAGGMPDGVNLLQVVMDMQTNASLAAAEASSRGQALVDHVMVYFGMQNSVPGIDIVSCIILASVLGLFILFSIPDFHRFFTLQEPPKDAITEAPKEKEEKVLDGEDGEAAPPPASIATILGLTFYRFYTGFLSATWLPYLLAMEGAELWRDNQALFMGIAKLIYGLSILLTPLFGLLGDRLALVSHSLGRRLFVRVGIIIAALGIFLCHWSAQSHPRRHGHFSVFMLGILIWRLGEGFNDVTTEAICPEMLPPQQYEISSAIRASMFLVGGLGGYVMVMLLVTWPYYWLYHGYLIMMFVCGIPPLLAISRDIPKSNTRGANRTGQSFLASCVEAYVKPSQYEGGFPCACLCIFLFSCGSAPMFFLLLMLRDLVGIDEQVALQRHFSLISIDFFLSAAVAAVLNAVISPKKPNSGRGTPGSGEIRESSFKFTAIAVISFGVVCVLMPFVYFLPHKANRAQALYILGSFLGATFGSVFARFQDCTWQLLPPKVEFANAMGFSTMWKLLGAGLGNFFSGLVLDLFQSDRPLPVDTDIKHATHLVAYKIGGYMAVCFGSAALAFITGGLVLTIPRKARQAKADKSDVKIG</sequence>
<feature type="transmembrane region" description="Helical" evidence="2">
    <location>
        <begin position="72"/>
        <end position="92"/>
    </location>
</feature>
<dbReference type="AlphaFoldDB" id="A0A7S4PWP0"/>
<keyword evidence="2" id="KW-0472">Membrane</keyword>
<proteinExistence type="predicted"/>
<feature type="transmembrane region" description="Helical" evidence="2">
    <location>
        <begin position="446"/>
        <end position="468"/>
    </location>
</feature>
<name>A0A7S4PWP0_9DINO</name>
<feature type="transmembrane region" description="Helical" evidence="2">
    <location>
        <begin position="364"/>
        <end position="386"/>
    </location>
</feature>
<feature type="transmembrane region" description="Helical" evidence="2">
    <location>
        <begin position="480"/>
        <end position="499"/>
    </location>
</feature>
<feature type="transmembrane region" description="Helical" evidence="2">
    <location>
        <begin position="406"/>
        <end position="425"/>
    </location>
</feature>
<accession>A0A7S4PWP0</accession>
<evidence type="ECO:0000313" key="3">
    <source>
        <dbReference type="EMBL" id="CAE4565078.1"/>
    </source>
</evidence>
<evidence type="ECO:0000256" key="1">
    <source>
        <dbReference type="SAM" id="MobiDB-lite"/>
    </source>
</evidence>
<dbReference type="InterPro" id="IPR036259">
    <property type="entry name" value="MFS_trans_sf"/>
</dbReference>
<feature type="transmembrane region" description="Helical" evidence="2">
    <location>
        <begin position="520"/>
        <end position="541"/>
    </location>
</feature>
<feature type="region of interest" description="Disordered" evidence="1">
    <location>
        <begin position="109"/>
        <end position="128"/>
    </location>
</feature>
<dbReference type="EMBL" id="HBNR01007145">
    <property type="protein sequence ID" value="CAE4565078.1"/>
    <property type="molecule type" value="Transcribed_RNA"/>
</dbReference>
<feature type="transmembrane region" description="Helical" evidence="2">
    <location>
        <begin position="211"/>
        <end position="231"/>
    </location>
</feature>
<feature type="transmembrane region" description="Helical" evidence="2">
    <location>
        <begin position="173"/>
        <end position="196"/>
    </location>
</feature>
<keyword evidence="2" id="KW-0812">Transmembrane</keyword>
<gene>
    <name evidence="3" type="ORF">AMON00008_LOCUS4697</name>
</gene>
<feature type="transmembrane region" description="Helical" evidence="2">
    <location>
        <begin position="309"/>
        <end position="327"/>
    </location>
</feature>
<feature type="transmembrane region" description="Helical" evidence="2">
    <location>
        <begin position="561"/>
        <end position="586"/>
    </location>
</feature>
<feature type="transmembrane region" description="Helical" evidence="2">
    <location>
        <begin position="283"/>
        <end position="303"/>
    </location>
</feature>
<evidence type="ECO:0000256" key="2">
    <source>
        <dbReference type="SAM" id="Phobius"/>
    </source>
</evidence>
<organism evidence="3">
    <name type="scientific">Alexandrium monilatum</name>
    <dbReference type="NCBI Taxonomy" id="311494"/>
    <lineage>
        <taxon>Eukaryota</taxon>
        <taxon>Sar</taxon>
        <taxon>Alveolata</taxon>
        <taxon>Dinophyceae</taxon>
        <taxon>Gonyaulacales</taxon>
        <taxon>Pyrocystaceae</taxon>
        <taxon>Alexandrium</taxon>
    </lineage>
</organism>
<dbReference type="SUPFAM" id="SSF103473">
    <property type="entry name" value="MFS general substrate transporter"/>
    <property type="match status" value="1"/>
</dbReference>
<reference evidence="3" key="1">
    <citation type="submission" date="2021-01" db="EMBL/GenBank/DDBJ databases">
        <authorList>
            <person name="Corre E."/>
            <person name="Pelletier E."/>
            <person name="Niang G."/>
            <person name="Scheremetjew M."/>
            <person name="Finn R."/>
            <person name="Kale V."/>
            <person name="Holt S."/>
            <person name="Cochrane G."/>
            <person name="Meng A."/>
            <person name="Brown T."/>
            <person name="Cohen L."/>
        </authorList>
    </citation>
    <scope>NUCLEOTIDE SEQUENCE</scope>
    <source>
        <strain evidence="3">CCMP3105</strain>
    </source>
</reference>
<dbReference type="PANTHER" id="PTHR23528:SF1">
    <property type="entry name" value="MAJOR FACILITATOR SUPERFAMILY (MFS) PROFILE DOMAIN-CONTAINING PROTEIN"/>
    <property type="match status" value="1"/>
</dbReference>
<keyword evidence="2" id="KW-1133">Transmembrane helix</keyword>
<dbReference type="CDD" id="cd06174">
    <property type="entry name" value="MFS"/>
    <property type="match status" value="1"/>
</dbReference>
<dbReference type="PANTHER" id="PTHR23528">
    <property type="match status" value="1"/>
</dbReference>
<feature type="compositionally biased region" description="Basic and acidic residues" evidence="1">
    <location>
        <begin position="109"/>
        <end position="122"/>
    </location>
</feature>